<comment type="similarity">
    <text evidence="1">Belongs to the ROK (NagC/XylR) family.</text>
</comment>
<dbReference type="Gene3D" id="3.30.420.40">
    <property type="match status" value="2"/>
</dbReference>
<organism evidence="2 3">
    <name type="scientific">Hungatella hathewayi WAL-18680</name>
    <dbReference type="NCBI Taxonomy" id="742737"/>
    <lineage>
        <taxon>Bacteria</taxon>
        <taxon>Bacillati</taxon>
        <taxon>Bacillota</taxon>
        <taxon>Clostridia</taxon>
        <taxon>Lachnospirales</taxon>
        <taxon>Lachnospiraceae</taxon>
        <taxon>Hungatella</taxon>
    </lineage>
</organism>
<evidence type="ECO:0008006" key="4">
    <source>
        <dbReference type="Google" id="ProtNLM"/>
    </source>
</evidence>
<evidence type="ECO:0000313" key="2">
    <source>
        <dbReference type="EMBL" id="EHI57263.1"/>
    </source>
</evidence>
<dbReference type="SUPFAM" id="SSF53067">
    <property type="entry name" value="Actin-like ATPase domain"/>
    <property type="match status" value="1"/>
</dbReference>
<keyword evidence="3" id="KW-1185">Reference proteome</keyword>
<reference evidence="2 3" key="1">
    <citation type="submission" date="2011-08" db="EMBL/GenBank/DDBJ databases">
        <title>The Genome Sequence of Clostridium hathewayi WAL-18680.</title>
        <authorList>
            <consortium name="The Broad Institute Genome Sequencing Platform"/>
            <person name="Earl A."/>
            <person name="Ward D."/>
            <person name="Feldgarden M."/>
            <person name="Gevers D."/>
            <person name="Finegold S.M."/>
            <person name="Summanen P.H."/>
            <person name="Molitoris D.R."/>
            <person name="Song M."/>
            <person name="Daigneault M."/>
            <person name="Allen-Vercoe E."/>
            <person name="Young S.K."/>
            <person name="Zeng Q."/>
            <person name="Gargeya S."/>
            <person name="Fitzgerald M."/>
            <person name="Haas B."/>
            <person name="Abouelleil A."/>
            <person name="Alvarado L."/>
            <person name="Arachchi H.M."/>
            <person name="Berlin A."/>
            <person name="Brown A."/>
            <person name="Chapman S.B."/>
            <person name="Chen Z."/>
            <person name="Dunbar C."/>
            <person name="Freedman E."/>
            <person name="Gearin G."/>
            <person name="Gellesch M."/>
            <person name="Goldberg J."/>
            <person name="Griggs A."/>
            <person name="Gujja S."/>
            <person name="Heiman D."/>
            <person name="Howarth C."/>
            <person name="Larson L."/>
            <person name="Lui A."/>
            <person name="MacDonald P.J.P."/>
            <person name="Montmayeur A."/>
            <person name="Murphy C."/>
            <person name="Neiman D."/>
            <person name="Pearson M."/>
            <person name="Priest M."/>
            <person name="Roberts A."/>
            <person name="Saif S."/>
            <person name="Shea T."/>
            <person name="Shenoy N."/>
            <person name="Sisk P."/>
            <person name="Stolte C."/>
            <person name="Sykes S."/>
            <person name="Wortman J."/>
            <person name="Nusbaum C."/>
            <person name="Birren B."/>
        </authorList>
    </citation>
    <scope>NUCLEOTIDE SEQUENCE [LARGE SCALE GENOMIC DNA]</scope>
    <source>
        <strain evidence="2 3">WAL-18680</strain>
    </source>
</reference>
<sequence>MERQRGKEVFLGLDLGGTKLLVGEVDSSGNVLRSRRYPSAIAAGAGQTEVMASVLACTDEYLKEYLLEPGLDFKAVGMGMVGRVDSANGLWLEIQKPRMETVDVVKILSGHYKIPCGIDNDVRSGAAAEQVFGKAKDCKNFIYMNIGTGIGAAFVIDGKMLTGAHFCGGEVGHHVTDSKSGMQCACGRMGCVEALASGMGLHDRAKALRGLYPYTALVFPESGRIDGRSVFELADRGDALCEVLAQDAAKAVAETISNLLWMVDPEKIIMGGGLITDGRLMERVKKQISPMAARFLKEGIEVTGLNSDYVGLIGAAAVGMRAAAFGEGE</sequence>
<accession>G5ILJ4</accession>
<dbReference type="InterPro" id="IPR000600">
    <property type="entry name" value="ROK"/>
</dbReference>
<dbReference type="OrthoDB" id="9810372at2"/>
<gene>
    <name evidence="2" type="ORF">HMPREF9473_04372</name>
</gene>
<evidence type="ECO:0000256" key="1">
    <source>
        <dbReference type="ARBA" id="ARBA00006479"/>
    </source>
</evidence>
<dbReference type="AlphaFoldDB" id="G5ILJ4"/>
<evidence type="ECO:0000313" key="3">
    <source>
        <dbReference type="Proteomes" id="UP000005384"/>
    </source>
</evidence>
<protein>
    <recommendedName>
        <fullName evidence="4">ROK family protein</fullName>
    </recommendedName>
</protein>
<dbReference type="RefSeq" id="WP_006782360.1">
    <property type="nucleotide sequence ID" value="NZ_CP040506.1"/>
</dbReference>
<dbReference type="PANTHER" id="PTHR18964">
    <property type="entry name" value="ROK (REPRESSOR, ORF, KINASE) FAMILY"/>
    <property type="match status" value="1"/>
</dbReference>
<dbReference type="PANTHER" id="PTHR18964:SF149">
    <property type="entry name" value="BIFUNCTIONAL UDP-N-ACETYLGLUCOSAMINE 2-EPIMERASE_N-ACETYLMANNOSAMINE KINASE"/>
    <property type="match status" value="1"/>
</dbReference>
<dbReference type="Pfam" id="PF00480">
    <property type="entry name" value="ROK"/>
    <property type="match status" value="1"/>
</dbReference>
<dbReference type="InterPro" id="IPR049874">
    <property type="entry name" value="ROK_cs"/>
</dbReference>
<dbReference type="PROSITE" id="PS01125">
    <property type="entry name" value="ROK"/>
    <property type="match status" value="1"/>
</dbReference>
<comment type="caution">
    <text evidence="2">The sequence shown here is derived from an EMBL/GenBank/DDBJ whole genome shotgun (WGS) entry which is preliminary data.</text>
</comment>
<dbReference type="HOGENOM" id="CLU_036604_0_1_9"/>
<dbReference type="PATRIC" id="fig|742737.3.peg.4356"/>
<proteinExistence type="inferred from homology"/>
<dbReference type="EMBL" id="ADLN01000120">
    <property type="protein sequence ID" value="EHI57263.1"/>
    <property type="molecule type" value="Genomic_DNA"/>
</dbReference>
<name>G5ILJ4_9FIRM</name>
<dbReference type="InterPro" id="IPR043129">
    <property type="entry name" value="ATPase_NBD"/>
</dbReference>
<dbReference type="Proteomes" id="UP000005384">
    <property type="component" value="Unassembled WGS sequence"/>
</dbReference>